<feature type="compositionally biased region" description="Basic residues" evidence="5">
    <location>
        <begin position="376"/>
        <end position="390"/>
    </location>
</feature>
<evidence type="ECO:0000256" key="2">
    <source>
        <dbReference type="ARBA" id="ARBA00022692"/>
    </source>
</evidence>
<sequence>MSIGVFRLTLKQRHNLGWMFNILTLAQVLLGLSITGTSVFIVISAAPVLYSERSEVNFVFIVTGIYGTHVILHYLMGLKICYKCLNQPQKKSTSGLLLLWTCAGGNILLNFIIICSILRKESKHIVRSMKHSLQHGMRNYLKEVSWKETIDRLQYQLECCGISGYQDWYELEWLTKYHYDVDSDAVKKLKTDSEANSLEVLPWSCCKIGFPMQCLHDRIQQTQSAHIWSDDPSVMTSSINTEGCLKYLRAPIERAIVSFVVTTVLIMIIQVFIFLISRVMYTSTRNALLLDDPEGVAPGWIFGRGDCGYTGGKSIAEIMADYATTEESTESSSKKSSTLKSKVGKLKKPRKKSTMNKTSSEEGTESRPQSSEAPTKRAKPTSKKKKKRTRREATSSDEEKV</sequence>
<dbReference type="Proteomes" id="UP001431783">
    <property type="component" value="Unassembled WGS sequence"/>
</dbReference>
<gene>
    <name evidence="7" type="ORF">WA026_015936</name>
</gene>
<feature type="transmembrane region" description="Helical" evidence="6">
    <location>
        <begin position="96"/>
        <end position="118"/>
    </location>
</feature>
<keyword evidence="4 6" id="KW-0472">Membrane</keyword>
<name>A0AAW1U7I0_9CUCU</name>
<evidence type="ECO:0000256" key="1">
    <source>
        <dbReference type="ARBA" id="ARBA00004141"/>
    </source>
</evidence>
<feature type="compositionally biased region" description="Basic and acidic residues" evidence="5">
    <location>
        <begin position="391"/>
        <end position="401"/>
    </location>
</feature>
<evidence type="ECO:0000256" key="5">
    <source>
        <dbReference type="SAM" id="MobiDB-lite"/>
    </source>
</evidence>
<dbReference type="Pfam" id="PF00335">
    <property type="entry name" value="Tetraspanin"/>
    <property type="match status" value="1"/>
</dbReference>
<feature type="transmembrane region" description="Helical" evidence="6">
    <location>
        <begin position="58"/>
        <end position="76"/>
    </location>
</feature>
<keyword evidence="3 6" id="KW-1133">Transmembrane helix</keyword>
<accession>A0AAW1U7I0</accession>
<evidence type="ECO:0000313" key="8">
    <source>
        <dbReference type="Proteomes" id="UP001431783"/>
    </source>
</evidence>
<comment type="caution">
    <text evidence="7">The sequence shown here is derived from an EMBL/GenBank/DDBJ whole genome shotgun (WGS) entry which is preliminary data.</text>
</comment>
<evidence type="ECO:0000256" key="3">
    <source>
        <dbReference type="ARBA" id="ARBA00022989"/>
    </source>
</evidence>
<dbReference type="EMBL" id="JARQZJ010000039">
    <property type="protein sequence ID" value="KAK9876900.1"/>
    <property type="molecule type" value="Genomic_DNA"/>
</dbReference>
<feature type="compositionally biased region" description="Basic residues" evidence="5">
    <location>
        <begin position="342"/>
        <end position="354"/>
    </location>
</feature>
<organism evidence="7 8">
    <name type="scientific">Henosepilachna vigintioctopunctata</name>
    <dbReference type="NCBI Taxonomy" id="420089"/>
    <lineage>
        <taxon>Eukaryota</taxon>
        <taxon>Metazoa</taxon>
        <taxon>Ecdysozoa</taxon>
        <taxon>Arthropoda</taxon>
        <taxon>Hexapoda</taxon>
        <taxon>Insecta</taxon>
        <taxon>Pterygota</taxon>
        <taxon>Neoptera</taxon>
        <taxon>Endopterygota</taxon>
        <taxon>Coleoptera</taxon>
        <taxon>Polyphaga</taxon>
        <taxon>Cucujiformia</taxon>
        <taxon>Coccinelloidea</taxon>
        <taxon>Coccinellidae</taxon>
        <taxon>Epilachninae</taxon>
        <taxon>Epilachnini</taxon>
        <taxon>Henosepilachna</taxon>
    </lineage>
</organism>
<dbReference type="PRINTS" id="PR00218">
    <property type="entry name" value="PERIPHERNRDS"/>
</dbReference>
<evidence type="ECO:0000313" key="7">
    <source>
        <dbReference type="EMBL" id="KAK9876900.1"/>
    </source>
</evidence>
<dbReference type="SUPFAM" id="SSF48652">
    <property type="entry name" value="Tetraspanin"/>
    <property type="match status" value="1"/>
</dbReference>
<dbReference type="InterPro" id="IPR018499">
    <property type="entry name" value="Tetraspanin/Peripherin"/>
</dbReference>
<dbReference type="GO" id="GO:0007601">
    <property type="term" value="P:visual perception"/>
    <property type="evidence" value="ECO:0007669"/>
    <property type="project" value="InterPro"/>
</dbReference>
<feature type="compositionally biased region" description="Low complexity" evidence="5">
    <location>
        <begin position="330"/>
        <end position="341"/>
    </location>
</feature>
<feature type="transmembrane region" description="Helical" evidence="6">
    <location>
        <begin position="255"/>
        <end position="276"/>
    </location>
</feature>
<proteinExistence type="predicted"/>
<dbReference type="InterPro" id="IPR000830">
    <property type="entry name" value="Peripherin/rom-1"/>
</dbReference>
<evidence type="ECO:0000256" key="4">
    <source>
        <dbReference type="ARBA" id="ARBA00023136"/>
    </source>
</evidence>
<comment type="subcellular location">
    <subcellularLocation>
        <location evidence="1">Membrane</location>
        <topology evidence="1">Multi-pass membrane protein</topology>
    </subcellularLocation>
</comment>
<dbReference type="InterPro" id="IPR008952">
    <property type="entry name" value="Tetraspanin_EC2_sf"/>
</dbReference>
<reference evidence="7 8" key="1">
    <citation type="submission" date="2023-03" db="EMBL/GenBank/DDBJ databases">
        <title>Genome insight into feeding habits of ladybird beetles.</title>
        <authorList>
            <person name="Li H.-S."/>
            <person name="Huang Y.-H."/>
            <person name="Pang H."/>
        </authorList>
    </citation>
    <scope>NUCLEOTIDE SEQUENCE [LARGE SCALE GENOMIC DNA]</scope>
    <source>
        <strain evidence="7">SYSU_2023b</strain>
        <tissue evidence="7">Whole body</tissue>
    </source>
</reference>
<keyword evidence="8" id="KW-1185">Reference proteome</keyword>
<keyword evidence="2 6" id="KW-0812">Transmembrane</keyword>
<feature type="region of interest" description="Disordered" evidence="5">
    <location>
        <begin position="325"/>
        <end position="401"/>
    </location>
</feature>
<protein>
    <submittedName>
        <fullName evidence="7">Uncharacterized protein</fullName>
    </submittedName>
</protein>
<dbReference type="AlphaFoldDB" id="A0AAW1U7I0"/>
<dbReference type="GO" id="GO:0016020">
    <property type="term" value="C:membrane"/>
    <property type="evidence" value="ECO:0007669"/>
    <property type="project" value="UniProtKB-SubCell"/>
</dbReference>
<evidence type="ECO:0000256" key="6">
    <source>
        <dbReference type="SAM" id="Phobius"/>
    </source>
</evidence>
<dbReference type="Gene3D" id="1.10.1450.10">
    <property type="entry name" value="Tetraspanin"/>
    <property type="match status" value="1"/>
</dbReference>
<feature type="transmembrane region" description="Helical" evidence="6">
    <location>
        <begin position="20"/>
        <end position="46"/>
    </location>
</feature>